<feature type="transmembrane region" description="Helical" evidence="7">
    <location>
        <begin position="39"/>
        <end position="57"/>
    </location>
</feature>
<keyword evidence="3" id="KW-1003">Cell membrane</keyword>
<keyword evidence="2 7" id="KW-0813">Transport</keyword>
<name>U5N831_9BURK</name>
<dbReference type="EMBL" id="CP004885">
    <property type="protein sequence ID" value="AGX87557.1"/>
    <property type="molecule type" value="Genomic_DNA"/>
</dbReference>
<dbReference type="HOGENOM" id="CLU_046113_1_0_4"/>
<dbReference type="CDD" id="cd06261">
    <property type="entry name" value="TM_PBP2"/>
    <property type="match status" value="1"/>
</dbReference>
<dbReference type="AlphaFoldDB" id="U5N831"/>
<dbReference type="KEGG" id="cbx:Cenrod_1471"/>
<evidence type="ECO:0000259" key="8">
    <source>
        <dbReference type="PROSITE" id="PS50928"/>
    </source>
</evidence>
<evidence type="ECO:0000256" key="7">
    <source>
        <dbReference type="RuleBase" id="RU363032"/>
    </source>
</evidence>
<evidence type="ECO:0000313" key="9">
    <source>
        <dbReference type="EMBL" id="AGX87557.1"/>
    </source>
</evidence>
<evidence type="ECO:0000256" key="5">
    <source>
        <dbReference type="ARBA" id="ARBA00022989"/>
    </source>
</evidence>
<evidence type="ECO:0000256" key="1">
    <source>
        <dbReference type="ARBA" id="ARBA00004651"/>
    </source>
</evidence>
<dbReference type="SUPFAM" id="SSF161098">
    <property type="entry name" value="MetI-like"/>
    <property type="match status" value="1"/>
</dbReference>
<keyword evidence="4 7" id="KW-0812">Transmembrane</keyword>
<dbReference type="STRING" id="946483.Cenrod_1471"/>
<reference evidence="9 10" key="1">
    <citation type="journal article" date="2013" name="Genome Biol.">
        <title>Genomic analysis reveals key aspects of prokaryotic symbiosis in the phototrophic consortium "Chlorochromatium aggregatum".</title>
        <authorList>
            <person name="Liu Z."/>
            <person name="Muller J."/>
            <person name="Li T."/>
            <person name="Alvey R.M."/>
            <person name="Vogl K."/>
            <person name="Frigaard N.U."/>
            <person name="Rockwell N.C."/>
            <person name="Boyd E.S."/>
            <person name="Tomsho L.P."/>
            <person name="Schuster S.C."/>
            <person name="Henke P."/>
            <person name="Rohde M."/>
            <person name="Overmann J."/>
            <person name="Bryant D.A."/>
        </authorList>
    </citation>
    <scope>NUCLEOTIDE SEQUENCE [LARGE SCALE GENOMIC DNA]</scope>
    <source>
        <strain evidence="9">CR</strain>
    </source>
</reference>
<feature type="transmembrane region" description="Helical" evidence="7">
    <location>
        <begin position="256"/>
        <end position="276"/>
    </location>
</feature>
<evidence type="ECO:0000256" key="4">
    <source>
        <dbReference type="ARBA" id="ARBA00022692"/>
    </source>
</evidence>
<keyword evidence="6 7" id="KW-0472">Membrane</keyword>
<dbReference type="Gene3D" id="1.10.3720.10">
    <property type="entry name" value="MetI-like"/>
    <property type="match status" value="1"/>
</dbReference>
<dbReference type="PANTHER" id="PTHR30151">
    <property type="entry name" value="ALKANE SULFONATE ABC TRANSPORTER-RELATED, MEMBRANE SUBUNIT"/>
    <property type="match status" value="1"/>
</dbReference>
<dbReference type="Pfam" id="PF00528">
    <property type="entry name" value="BPD_transp_1"/>
    <property type="match status" value="1"/>
</dbReference>
<organism evidence="9 10">
    <name type="scientific">Candidatus Symbiobacter mobilis CR</name>
    <dbReference type="NCBI Taxonomy" id="946483"/>
    <lineage>
        <taxon>Bacteria</taxon>
        <taxon>Pseudomonadati</taxon>
        <taxon>Pseudomonadota</taxon>
        <taxon>Betaproteobacteria</taxon>
        <taxon>Burkholderiales</taxon>
        <taxon>Comamonadaceae</taxon>
    </lineage>
</organism>
<dbReference type="PROSITE" id="PS50928">
    <property type="entry name" value="ABC_TM1"/>
    <property type="match status" value="1"/>
</dbReference>
<feature type="transmembrane region" description="Helical" evidence="7">
    <location>
        <begin position="224"/>
        <end position="244"/>
    </location>
</feature>
<dbReference type="GO" id="GO:0005886">
    <property type="term" value="C:plasma membrane"/>
    <property type="evidence" value="ECO:0007669"/>
    <property type="project" value="UniProtKB-SubCell"/>
</dbReference>
<proteinExistence type="inferred from homology"/>
<dbReference type="PANTHER" id="PTHR30151:SF25">
    <property type="entry name" value="TAURINE TRANSPORT SYSTEM PERMEASE PROTEIN TAUC"/>
    <property type="match status" value="1"/>
</dbReference>
<protein>
    <submittedName>
        <fullName evidence="9">ABC-type sulfonate/nitrate/taurine transporter permease protein</fullName>
    </submittedName>
</protein>
<accession>U5N831</accession>
<keyword evidence="5 7" id="KW-1133">Transmembrane helix</keyword>
<gene>
    <name evidence="9" type="ORF">Cenrod_1471</name>
</gene>
<evidence type="ECO:0000256" key="6">
    <source>
        <dbReference type="ARBA" id="ARBA00023136"/>
    </source>
</evidence>
<feature type="transmembrane region" description="Helical" evidence="7">
    <location>
        <begin position="139"/>
        <end position="155"/>
    </location>
</feature>
<feature type="transmembrane region" description="Helical" evidence="7">
    <location>
        <begin position="161"/>
        <end position="181"/>
    </location>
</feature>
<feature type="transmembrane region" description="Helical" evidence="7">
    <location>
        <begin position="102"/>
        <end position="127"/>
    </location>
</feature>
<dbReference type="GO" id="GO:0042918">
    <property type="term" value="P:alkanesulfonate transmembrane transport"/>
    <property type="evidence" value="ECO:0007669"/>
    <property type="project" value="UniProtKB-ARBA"/>
</dbReference>
<dbReference type="InterPro" id="IPR035906">
    <property type="entry name" value="MetI-like_sf"/>
</dbReference>
<dbReference type="eggNOG" id="COG0600">
    <property type="taxonomic scope" value="Bacteria"/>
</dbReference>
<dbReference type="OrthoDB" id="8138334at2"/>
<evidence type="ECO:0000256" key="3">
    <source>
        <dbReference type="ARBA" id="ARBA00022475"/>
    </source>
</evidence>
<dbReference type="FunFam" id="1.10.3720.10:FF:000003">
    <property type="entry name" value="Aliphatic sulfonate ABC transporter permease"/>
    <property type="match status" value="1"/>
</dbReference>
<feature type="domain" description="ABC transmembrane type-1" evidence="8">
    <location>
        <begin position="95"/>
        <end position="275"/>
    </location>
</feature>
<dbReference type="InterPro" id="IPR000515">
    <property type="entry name" value="MetI-like"/>
</dbReference>
<dbReference type="Proteomes" id="UP000017184">
    <property type="component" value="Chromosome"/>
</dbReference>
<comment type="similarity">
    <text evidence="7">Belongs to the binding-protein-dependent transport system permease family.</text>
</comment>
<evidence type="ECO:0000256" key="2">
    <source>
        <dbReference type="ARBA" id="ARBA00022448"/>
    </source>
</evidence>
<evidence type="ECO:0000313" key="10">
    <source>
        <dbReference type="Proteomes" id="UP000017184"/>
    </source>
</evidence>
<comment type="subcellular location">
    <subcellularLocation>
        <location evidence="1 7">Cell membrane</location>
        <topology evidence="1 7">Multi-pass membrane protein</topology>
    </subcellularLocation>
</comment>
<keyword evidence="10" id="KW-1185">Reference proteome</keyword>
<dbReference type="GO" id="GO:0010438">
    <property type="term" value="P:cellular response to sulfur starvation"/>
    <property type="evidence" value="ECO:0007669"/>
    <property type="project" value="TreeGrafter"/>
</dbReference>
<dbReference type="PATRIC" id="fig|946483.4.peg.1487"/>
<sequence>MQRPVSLPAQNALAAHPRAASTASVLHGHASRAWIRWRLSLISALAVVAFLVLWQLSGSLHWVDPLLLPPPSDILTTALELAESGYRQTPLWQHWAISTARALLAVVVAIGVGVPLGLGMGLSPILAATLNPFVQFLRPLPKIALIPLVIVWFGIGESAKFFLIFVSSFLSIVVGSAAAVLGVSQARLRAAQTLGASRRQLFWYVVLPDALPELFTSVRLSVGIGWTTLIAAEMIAAHAGLGWMVINAGNYLRTDVVLLGIALLGLTGYFFDWILLRWQKRLAPWSGKDA</sequence>